<accession>A0A016THM9</accession>
<reference evidence="2" key="1">
    <citation type="journal article" date="2015" name="Nat. Genet.">
        <title>The genome and transcriptome of the zoonotic hookworm Ancylostoma ceylanicum identify infection-specific gene families.</title>
        <authorList>
            <person name="Schwarz E.M."/>
            <person name="Hu Y."/>
            <person name="Antoshechkin I."/>
            <person name="Miller M.M."/>
            <person name="Sternberg P.W."/>
            <person name="Aroian R.V."/>
        </authorList>
    </citation>
    <scope>NUCLEOTIDE SEQUENCE</scope>
    <source>
        <strain evidence="2">HY135</strain>
    </source>
</reference>
<sequence>MCTYIAPQSCPNHYLNRINDAKKIVELLEHFGINTNAINVTCCATTASHQCFRISVRMRDKLLLGNFMPTSPPLNDETSSPSSIIPQHLLLLKLNHKLLFLPVHRRMQ</sequence>
<dbReference type="EMBL" id="JARK01001438">
    <property type="protein sequence ID" value="EYC02083.1"/>
    <property type="molecule type" value="Genomic_DNA"/>
</dbReference>
<dbReference type="Proteomes" id="UP000024635">
    <property type="component" value="Unassembled WGS sequence"/>
</dbReference>
<protein>
    <submittedName>
        <fullName evidence="1">Uncharacterized protein</fullName>
    </submittedName>
</protein>
<dbReference type="AlphaFoldDB" id="A0A016THM9"/>
<proteinExistence type="predicted"/>
<gene>
    <name evidence="1" type="primary">Acey_s0102.g3473</name>
    <name evidence="1" type="ORF">Y032_0102g3473</name>
</gene>
<organism evidence="1 2">
    <name type="scientific">Ancylostoma ceylanicum</name>
    <dbReference type="NCBI Taxonomy" id="53326"/>
    <lineage>
        <taxon>Eukaryota</taxon>
        <taxon>Metazoa</taxon>
        <taxon>Ecdysozoa</taxon>
        <taxon>Nematoda</taxon>
        <taxon>Chromadorea</taxon>
        <taxon>Rhabditida</taxon>
        <taxon>Rhabditina</taxon>
        <taxon>Rhabditomorpha</taxon>
        <taxon>Strongyloidea</taxon>
        <taxon>Ancylostomatidae</taxon>
        <taxon>Ancylostomatinae</taxon>
        <taxon>Ancylostoma</taxon>
    </lineage>
</organism>
<comment type="caution">
    <text evidence="1">The sequence shown here is derived from an EMBL/GenBank/DDBJ whole genome shotgun (WGS) entry which is preliminary data.</text>
</comment>
<name>A0A016THM9_9BILA</name>
<keyword evidence="2" id="KW-1185">Reference proteome</keyword>
<evidence type="ECO:0000313" key="1">
    <source>
        <dbReference type="EMBL" id="EYC02083.1"/>
    </source>
</evidence>
<evidence type="ECO:0000313" key="2">
    <source>
        <dbReference type="Proteomes" id="UP000024635"/>
    </source>
</evidence>